<feature type="transmembrane region" description="Helical" evidence="2">
    <location>
        <begin position="432"/>
        <end position="453"/>
    </location>
</feature>
<dbReference type="PANTHER" id="PTHR35490:SF2">
    <property type="entry name" value="BACTERIOPHAGE N4 ADSORPTION B PROTEIN"/>
    <property type="match status" value="1"/>
</dbReference>
<evidence type="ECO:0000256" key="1">
    <source>
        <dbReference type="SAM" id="MobiDB-lite"/>
    </source>
</evidence>
<feature type="compositionally biased region" description="Basic and acidic residues" evidence="1">
    <location>
        <begin position="42"/>
        <end position="56"/>
    </location>
</feature>
<gene>
    <name evidence="4" type="primary">LOC110429215</name>
</gene>
<dbReference type="Proteomes" id="UP000504621">
    <property type="component" value="Unplaced"/>
</dbReference>
<dbReference type="AlphaFoldDB" id="A0A6J1BMP2"/>
<feature type="region of interest" description="Disordered" evidence="1">
    <location>
        <begin position="456"/>
        <end position="475"/>
    </location>
</feature>
<dbReference type="GeneID" id="110429215"/>
<dbReference type="OrthoDB" id="1923043at2759"/>
<accession>A0A6J1BMP2</accession>
<sequence>MPTFSAIALDRFLEPGTSKSVDKSGPNLKPPIPNPKPITNSKLERRNSTSVTERKVNRPQISPALYATPEATPLPDSPSSFPPSPYIINHKRRGPRLLKSFSEDNVSSRQKALEENEVNGIAKLAETKSVDSLKDAVTFSIPEPNEEEHWNDGHNGSMKMEQANGVSNGPVKVEQANGLHGGSIQDEHMNGAHAGEFGSSNREVGSSQMSNGLARDSAVLVPLDLDRCGDSEDFFDPNESMSVTSNTEGDDDTGAESAARLATPRVEFFDAYDELSSESGPQSLLHDIDAELHEIRLSLLMEIEKRKQTEEALNKMRCKWQRISQELAVEGLSLPVDPIDVPEDELVIPAKELRQQVGVARFVSLSLGRGIARAEMETEMEAQIESKNFEIARLWDRLHYYEAVNREMSQRNQEAVEMARRDRQRKKKRQRWVWGSIAAAITLGTAALAWSYLPTGKVPSSSSSSQAPDHDDAAK</sequence>
<keyword evidence="2" id="KW-0472">Membrane</keyword>
<name>A0A6J1BMP2_9ROSI</name>
<feature type="region of interest" description="Disordered" evidence="1">
    <location>
        <begin position="231"/>
        <end position="255"/>
    </location>
</feature>
<evidence type="ECO:0000256" key="2">
    <source>
        <dbReference type="SAM" id="Phobius"/>
    </source>
</evidence>
<keyword evidence="2" id="KW-1133">Transmembrane helix</keyword>
<feature type="region of interest" description="Disordered" evidence="1">
    <location>
        <begin position="15"/>
        <end position="84"/>
    </location>
</feature>
<keyword evidence="3" id="KW-1185">Reference proteome</keyword>
<reference evidence="4" key="1">
    <citation type="submission" date="2025-08" db="UniProtKB">
        <authorList>
            <consortium name="RefSeq"/>
        </authorList>
    </citation>
    <scope>IDENTIFICATION</scope>
    <source>
        <tissue evidence="4">Leaf</tissue>
    </source>
</reference>
<keyword evidence="2" id="KW-0812">Transmembrane</keyword>
<protein>
    <submittedName>
        <fullName evidence="4">Uncharacterized protein LOC110429215</fullName>
    </submittedName>
</protein>
<dbReference type="RefSeq" id="XP_021300812.1">
    <property type="nucleotide sequence ID" value="XM_021445137.1"/>
</dbReference>
<proteinExistence type="predicted"/>
<dbReference type="PANTHER" id="PTHR35490">
    <property type="entry name" value="BACTERIOPHAGE N4 ADSORPTION B PROTEIN"/>
    <property type="match status" value="1"/>
</dbReference>
<evidence type="ECO:0000313" key="3">
    <source>
        <dbReference type="Proteomes" id="UP000504621"/>
    </source>
</evidence>
<evidence type="ECO:0000313" key="4">
    <source>
        <dbReference type="RefSeq" id="XP_021300812.1"/>
    </source>
</evidence>
<organism evidence="3 4">
    <name type="scientific">Herrania umbratica</name>
    <dbReference type="NCBI Taxonomy" id="108875"/>
    <lineage>
        <taxon>Eukaryota</taxon>
        <taxon>Viridiplantae</taxon>
        <taxon>Streptophyta</taxon>
        <taxon>Embryophyta</taxon>
        <taxon>Tracheophyta</taxon>
        <taxon>Spermatophyta</taxon>
        <taxon>Magnoliopsida</taxon>
        <taxon>eudicotyledons</taxon>
        <taxon>Gunneridae</taxon>
        <taxon>Pentapetalae</taxon>
        <taxon>rosids</taxon>
        <taxon>malvids</taxon>
        <taxon>Malvales</taxon>
        <taxon>Malvaceae</taxon>
        <taxon>Byttnerioideae</taxon>
        <taxon>Herrania</taxon>
    </lineage>
</organism>